<dbReference type="RefSeq" id="WP_381535627.1">
    <property type="nucleotide sequence ID" value="NZ_JBHUGI010000005.1"/>
</dbReference>
<accession>A0ABW4SC01</accession>
<name>A0ABW4SC01_9BACL</name>
<dbReference type="SUPFAM" id="SSF48452">
    <property type="entry name" value="TPR-like"/>
    <property type="match status" value="2"/>
</dbReference>
<gene>
    <name evidence="4" type="ORF">ACFSFY_02615</name>
</gene>
<dbReference type="SMART" id="SM00028">
    <property type="entry name" value="TPR"/>
    <property type="match status" value="3"/>
</dbReference>
<keyword evidence="1" id="KW-0677">Repeat</keyword>
<evidence type="ECO:0000256" key="2">
    <source>
        <dbReference type="ARBA" id="ARBA00022803"/>
    </source>
</evidence>
<organism evidence="4 5">
    <name type="scientific">Sporosarcina siberiensis</name>
    <dbReference type="NCBI Taxonomy" id="1365606"/>
    <lineage>
        <taxon>Bacteria</taxon>
        <taxon>Bacillati</taxon>
        <taxon>Bacillota</taxon>
        <taxon>Bacilli</taxon>
        <taxon>Bacillales</taxon>
        <taxon>Caryophanaceae</taxon>
        <taxon>Sporosarcina</taxon>
    </lineage>
</organism>
<dbReference type="PANTHER" id="PTHR44943">
    <property type="entry name" value="CELLULOSE SYNTHASE OPERON PROTEIN C"/>
    <property type="match status" value="1"/>
</dbReference>
<dbReference type="Gene3D" id="1.25.40.10">
    <property type="entry name" value="Tetratricopeptide repeat domain"/>
    <property type="match status" value="2"/>
</dbReference>
<dbReference type="Pfam" id="PF14559">
    <property type="entry name" value="TPR_19"/>
    <property type="match status" value="2"/>
</dbReference>
<dbReference type="PROSITE" id="PS50005">
    <property type="entry name" value="TPR"/>
    <property type="match status" value="1"/>
</dbReference>
<sequence>MTNKRAMNDKKVISFIPDGEFYYEKAILAMQRDRLEDALKYLKRATELSPNDPRIIMQYGVLVMEEGRFEEAHELLLYSHEIDETNLENIFYLAEIHAHLGLLRDAKVYAQKYISMDSDGPFADESLEIIDFAEQEDAFYDEGEVRDGEVYFLQEKARRLMESGDFDKATDLLESIIKDHPDFWAAYNNLALAYFYVGKTEKASVLLHDVLKQNKGNLHALCNLAVFYYYEKKEEELESLLALLVKIKPYVIEHRYKLGATFALVGRHKEAFSWLRSLQKRGFEGDAGYYFWLAHAAYFSGHEDIAREAFSTLIDIDPTKEGYEPWKDVEDDLGIHSLEQDRDFLLAKIRNEYRSERMFGFYLLGKSGHKQEIISHPSYIDVDSLSSLEQLFLASGLEYEFMPRTDFDKEFMKALETTEILYEKYRPLNQQATHLFQMWFTLCESALTRSYPFRNPKALAAAVDYMFQSARYTGITKTKMAKEYGISIPTLTKYVNELIEFLPHFDGV</sequence>
<dbReference type="Proteomes" id="UP001597218">
    <property type="component" value="Unassembled WGS sequence"/>
</dbReference>
<comment type="caution">
    <text evidence="4">The sequence shown here is derived from an EMBL/GenBank/DDBJ whole genome shotgun (WGS) entry which is preliminary data.</text>
</comment>
<evidence type="ECO:0000313" key="4">
    <source>
        <dbReference type="EMBL" id="MFD1926968.1"/>
    </source>
</evidence>
<dbReference type="InterPro" id="IPR019734">
    <property type="entry name" value="TPR_rpt"/>
</dbReference>
<evidence type="ECO:0000256" key="3">
    <source>
        <dbReference type="PROSITE-ProRule" id="PRU00339"/>
    </source>
</evidence>
<evidence type="ECO:0000256" key="1">
    <source>
        <dbReference type="ARBA" id="ARBA00022737"/>
    </source>
</evidence>
<protein>
    <submittedName>
        <fullName evidence="4">Tetratricopeptide repeat protein</fullName>
    </submittedName>
</protein>
<evidence type="ECO:0000313" key="5">
    <source>
        <dbReference type="Proteomes" id="UP001597218"/>
    </source>
</evidence>
<proteinExistence type="predicted"/>
<dbReference type="InterPro" id="IPR011990">
    <property type="entry name" value="TPR-like_helical_dom_sf"/>
</dbReference>
<reference evidence="5" key="1">
    <citation type="journal article" date="2019" name="Int. J. Syst. Evol. Microbiol.">
        <title>The Global Catalogue of Microorganisms (GCM) 10K type strain sequencing project: providing services to taxonomists for standard genome sequencing and annotation.</title>
        <authorList>
            <consortium name="The Broad Institute Genomics Platform"/>
            <consortium name="The Broad Institute Genome Sequencing Center for Infectious Disease"/>
            <person name="Wu L."/>
            <person name="Ma J."/>
        </authorList>
    </citation>
    <scope>NUCLEOTIDE SEQUENCE [LARGE SCALE GENOMIC DNA]</scope>
    <source>
        <strain evidence="5">CGMCC 4.7177</strain>
    </source>
</reference>
<feature type="repeat" description="TPR" evidence="3">
    <location>
        <begin position="19"/>
        <end position="52"/>
    </location>
</feature>
<dbReference type="InterPro" id="IPR051685">
    <property type="entry name" value="Ycf3/AcsC/BcsC/TPR_MFPF"/>
</dbReference>
<dbReference type="PANTHER" id="PTHR44943:SF8">
    <property type="entry name" value="TPR REPEAT-CONTAINING PROTEIN MJ0263"/>
    <property type="match status" value="1"/>
</dbReference>
<dbReference type="EMBL" id="JBHUGI010000005">
    <property type="protein sequence ID" value="MFD1926968.1"/>
    <property type="molecule type" value="Genomic_DNA"/>
</dbReference>
<keyword evidence="5" id="KW-1185">Reference proteome</keyword>
<keyword evidence="2 3" id="KW-0802">TPR repeat</keyword>
<dbReference type="Pfam" id="PF13181">
    <property type="entry name" value="TPR_8"/>
    <property type="match status" value="1"/>
</dbReference>